<dbReference type="InterPro" id="IPR016444">
    <property type="entry name" value="Synaptobrevin/VAMP"/>
</dbReference>
<evidence type="ECO:0000256" key="2">
    <source>
        <dbReference type="SAM" id="Coils"/>
    </source>
</evidence>
<dbReference type="PROSITE" id="PS50892">
    <property type="entry name" value="V_SNARE"/>
    <property type="match status" value="1"/>
</dbReference>
<evidence type="ECO:0000256" key="1">
    <source>
        <dbReference type="PROSITE-ProRule" id="PRU00290"/>
    </source>
</evidence>
<evidence type="ECO:0000313" key="5">
    <source>
        <dbReference type="EMBL" id="EGD76171.1"/>
    </source>
</evidence>
<accession>F2TXR2</accession>
<name>F2TXR2_SALR5</name>
<dbReference type="InterPro" id="IPR001388">
    <property type="entry name" value="Synaptobrevin-like"/>
</dbReference>
<feature type="coiled-coil region" evidence="2">
    <location>
        <begin position="32"/>
        <end position="66"/>
    </location>
</feature>
<dbReference type="OMA" id="TEQFHRS"/>
<dbReference type="PRINTS" id="PR00219">
    <property type="entry name" value="SYNAPTOBREVN"/>
</dbReference>
<dbReference type="InParanoid" id="F2TXR2"/>
<protein>
    <recommendedName>
        <fullName evidence="4">V-SNARE coiled-coil homology domain-containing protein</fullName>
    </recommendedName>
</protein>
<keyword evidence="6" id="KW-1185">Reference proteome</keyword>
<dbReference type="OrthoDB" id="10042941at2759"/>
<proteinExistence type="predicted"/>
<dbReference type="GO" id="GO:0016020">
    <property type="term" value="C:membrane"/>
    <property type="evidence" value="ECO:0007669"/>
    <property type="project" value="InterPro"/>
</dbReference>
<evidence type="ECO:0000256" key="3">
    <source>
        <dbReference type="SAM" id="Phobius"/>
    </source>
</evidence>
<dbReference type="PANTHER" id="PTHR45701">
    <property type="entry name" value="SYNAPTOBREVIN FAMILY MEMBER"/>
    <property type="match status" value="1"/>
</dbReference>
<dbReference type="KEGG" id="sre:PTSG_00877"/>
<dbReference type="Gene3D" id="1.20.5.110">
    <property type="match status" value="1"/>
</dbReference>
<dbReference type="STRING" id="946362.F2TXR2"/>
<keyword evidence="1 2" id="KW-0175">Coiled coil</keyword>
<keyword evidence="3" id="KW-0472">Membrane</keyword>
<dbReference type="Pfam" id="PF00957">
    <property type="entry name" value="Synaptobrevin"/>
    <property type="match status" value="1"/>
</dbReference>
<sequence length="96" mass="11102">MEANRTGDYRLQEAQRQVGEVQNVMRDNLTKVIERGEKLDDLDAKAEDLEAEGQRFQNRAGRLRRQMWWQNKRNQLLIGGVILAIIAVIVIIVATR</sequence>
<evidence type="ECO:0000259" key="4">
    <source>
        <dbReference type="PROSITE" id="PS50892"/>
    </source>
</evidence>
<dbReference type="GO" id="GO:0016192">
    <property type="term" value="P:vesicle-mediated transport"/>
    <property type="evidence" value="ECO:0007669"/>
    <property type="project" value="InterPro"/>
</dbReference>
<dbReference type="Proteomes" id="UP000007799">
    <property type="component" value="Unassembled WGS sequence"/>
</dbReference>
<dbReference type="InterPro" id="IPR042855">
    <property type="entry name" value="V_SNARE_CC"/>
</dbReference>
<dbReference type="PIRSF" id="PIRSF005409">
    <property type="entry name" value="Synaptobrevin_euk"/>
    <property type="match status" value="1"/>
</dbReference>
<reference evidence="5" key="1">
    <citation type="submission" date="2009-08" db="EMBL/GenBank/DDBJ databases">
        <title>Annotation of Salpingoeca rosetta.</title>
        <authorList>
            <consortium name="The Broad Institute Genome Sequencing Platform"/>
            <person name="Russ C."/>
            <person name="Cuomo C."/>
            <person name="Burger G."/>
            <person name="Gray M.W."/>
            <person name="Holland P.W.H."/>
            <person name="King N."/>
            <person name="Lang F.B.F."/>
            <person name="Roger A.J."/>
            <person name="Ruiz-Trillo I."/>
            <person name="Young S.K."/>
            <person name="Zeng Q."/>
            <person name="Gargeya S."/>
            <person name="Alvarado L."/>
            <person name="Berlin A."/>
            <person name="Chapman S.B."/>
            <person name="Chen Z."/>
            <person name="Freedman E."/>
            <person name="Gellesch M."/>
            <person name="Goldberg J."/>
            <person name="Griggs A."/>
            <person name="Gujja S."/>
            <person name="Heilman E."/>
            <person name="Heiman D."/>
            <person name="Howarth C."/>
            <person name="Mehta T."/>
            <person name="Neiman D."/>
            <person name="Pearson M."/>
            <person name="Roberts A."/>
            <person name="Saif S."/>
            <person name="Shea T."/>
            <person name="Shenoy N."/>
            <person name="Sisk P."/>
            <person name="Stolte C."/>
            <person name="Sykes S."/>
            <person name="White J."/>
            <person name="Yandava C."/>
            <person name="Haas B."/>
            <person name="Nusbaum C."/>
            <person name="Birren B."/>
        </authorList>
    </citation>
    <scope>NUCLEOTIDE SEQUENCE [LARGE SCALE GENOMIC DNA]</scope>
    <source>
        <strain evidence="5">ATCC 50818</strain>
    </source>
</reference>
<dbReference type="FunCoup" id="F2TXR2">
    <property type="interactions" value="1230"/>
</dbReference>
<dbReference type="GeneID" id="16078941"/>
<dbReference type="EMBL" id="GL832956">
    <property type="protein sequence ID" value="EGD76171.1"/>
    <property type="molecule type" value="Genomic_DNA"/>
</dbReference>
<keyword evidence="3" id="KW-1133">Transmembrane helix</keyword>
<organism evidence="6">
    <name type="scientific">Salpingoeca rosetta (strain ATCC 50818 / BSB-021)</name>
    <dbReference type="NCBI Taxonomy" id="946362"/>
    <lineage>
        <taxon>Eukaryota</taxon>
        <taxon>Choanoflagellata</taxon>
        <taxon>Craspedida</taxon>
        <taxon>Salpingoecidae</taxon>
        <taxon>Salpingoeca</taxon>
    </lineage>
</organism>
<keyword evidence="3" id="KW-0812">Transmembrane</keyword>
<dbReference type="AlphaFoldDB" id="F2TXR2"/>
<dbReference type="SUPFAM" id="SSF58038">
    <property type="entry name" value="SNARE fusion complex"/>
    <property type="match status" value="1"/>
</dbReference>
<gene>
    <name evidence="5" type="ORF">PTSG_00877</name>
</gene>
<evidence type="ECO:0000313" key="6">
    <source>
        <dbReference type="Proteomes" id="UP000007799"/>
    </source>
</evidence>
<dbReference type="eggNOG" id="KOG0860">
    <property type="taxonomic scope" value="Eukaryota"/>
</dbReference>
<feature type="domain" description="V-SNARE coiled-coil homology" evidence="4">
    <location>
        <begin position="10"/>
        <end position="70"/>
    </location>
</feature>
<feature type="transmembrane region" description="Helical" evidence="3">
    <location>
        <begin position="74"/>
        <end position="94"/>
    </location>
</feature>
<dbReference type="RefSeq" id="XP_004998346.1">
    <property type="nucleotide sequence ID" value="XM_004998289.1"/>
</dbReference>